<evidence type="ECO:0000259" key="1">
    <source>
        <dbReference type="Pfam" id="PF16227"/>
    </source>
</evidence>
<dbReference type="SUPFAM" id="SSF52266">
    <property type="entry name" value="SGNH hydrolase"/>
    <property type="match status" value="1"/>
</dbReference>
<organism evidence="2 3">
    <name type="scientific">Alkalimonas mucilaginosa</name>
    <dbReference type="NCBI Taxonomy" id="3057676"/>
    <lineage>
        <taxon>Bacteria</taxon>
        <taxon>Pseudomonadati</taxon>
        <taxon>Pseudomonadota</taxon>
        <taxon>Gammaproteobacteria</taxon>
        <taxon>Alkalimonas</taxon>
    </lineage>
</organism>
<proteinExistence type="predicted"/>
<dbReference type="RefSeq" id="WP_330089412.1">
    <property type="nucleotide sequence ID" value="NZ_JAUGZK010000032.1"/>
</dbReference>
<evidence type="ECO:0000313" key="3">
    <source>
        <dbReference type="Proteomes" id="UP001339167"/>
    </source>
</evidence>
<gene>
    <name evidence="2" type="ORF">QWF21_17935</name>
</gene>
<reference evidence="2 3" key="1">
    <citation type="submission" date="2023-06" db="EMBL/GenBank/DDBJ databases">
        <title>Alkalimonas sp., MEB004 an alkaliphilic bacterium isolated from Lonar Lake, India.</title>
        <authorList>
            <person name="Joshi A."/>
            <person name="Thite S."/>
        </authorList>
    </citation>
    <scope>NUCLEOTIDE SEQUENCE [LARGE SCALE GENOMIC DNA]</scope>
    <source>
        <strain evidence="2 3">MEB004</strain>
    </source>
</reference>
<dbReference type="Pfam" id="PF16227">
    <property type="entry name" value="DUF4886"/>
    <property type="match status" value="1"/>
</dbReference>
<sequence length="309" mass="34768">GLVAPLYLPWGYGVKMFYIRYLLFIVCSSFICFGNATDNSEEFKLMHIGNSFSNNSTEYLSQLAEAGGKKITIYAATKGGCSLQCHADFLQLAQQNKPEGITYNVTPALKNHYGAMRSISLIDALKAEQWDFITIQQASRQSINIDSFEPYGGKLIEQIKSNAPSASIMVHKTWAYHDEHRMLKEQGEGPANHLAMHQELSEAYQQFAAKYELPLIPSADAMSLAYQQLSRTDTGPRMQYIRFSSNSLYDNDGAHLGVAGKYLTASVWYEVLFNESVVHVDFVPEELDVDFARQLRELAHKVVQQRKGL</sequence>
<feature type="non-terminal residue" evidence="2">
    <location>
        <position position="1"/>
    </location>
</feature>
<evidence type="ECO:0000313" key="2">
    <source>
        <dbReference type="EMBL" id="MEE2026120.1"/>
    </source>
</evidence>
<dbReference type="Proteomes" id="UP001339167">
    <property type="component" value="Unassembled WGS sequence"/>
</dbReference>
<dbReference type="EMBL" id="JAUGZK010000032">
    <property type="protein sequence ID" value="MEE2026120.1"/>
    <property type="molecule type" value="Genomic_DNA"/>
</dbReference>
<keyword evidence="3" id="KW-1185">Reference proteome</keyword>
<protein>
    <submittedName>
        <fullName evidence="2">DUF4886 domain-containing protein</fullName>
    </submittedName>
</protein>
<name>A0ABU7JKS6_9GAMM</name>
<comment type="caution">
    <text evidence="2">The sequence shown here is derived from an EMBL/GenBank/DDBJ whole genome shotgun (WGS) entry which is preliminary data.</text>
</comment>
<dbReference type="InterPro" id="IPR036514">
    <property type="entry name" value="SGNH_hydro_sf"/>
</dbReference>
<feature type="domain" description="DUF4886" evidence="1">
    <location>
        <begin position="44"/>
        <end position="300"/>
    </location>
</feature>
<dbReference type="Gene3D" id="3.40.50.1110">
    <property type="entry name" value="SGNH hydrolase"/>
    <property type="match status" value="1"/>
</dbReference>
<accession>A0ABU7JKS6</accession>
<dbReference type="InterPro" id="IPR032616">
    <property type="entry name" value="DUF4886"/>
</dbReference>